<evidence type="ECO:0000313" key="13">
    <source>
        <dbReference type="EMBL" id="TRW92785.1"/>
    </source>
</evidence>
<evidence type="ECO:0000256" key="2">
    <source>
        <dbReference type="ARBA" id="ARBA00021549"/>
    </source>
</evidence>
<evidence type="ECO:0000256" key="10">
    <source>
        <dbReference type="ARBA" id="ARBA00030775"/>
    </source>
</evidence>
<keyword evidence="4" id="KW-0488">Methylation</keyword>
<reference evidence="13 14" key="1">
    <citation type="journal article" date="2019" name="Antonie Van Leeuwenhoek">
        <title>Description of 'Ca. Methylobacter oryzae' KRF1, a novel species from the environmentally important Methylobacter clade 2.</title>
        <authorList>
            <person name="Khatri K."/>
            <person name="Mohite J.A."/>
            <person name="Pandit P.S."/>
            <person name="Bahulikar R."/>
            <person name="Rahalkar M.C."/>
        </authorList>
    </citation>
    <scope>NUCLEOTIDE SEQUENCE [LARGE SCALE GENOMIC DNA]</scope>
    <source>
        <strain evidence="13 14">KRF1</strain>
    </source>
</reference>
<evidence type="ECO:0000256" key="7">
    <source>
        <dbReference type="ARBA" id="ARBA00022989"/>
    </source>
</evidence>
<keyword evidence="7 11" id="KW-1133">Transmembrane helix</keyword>
<dbReference type="Proteomes" id="UP000733744">
    <property type="component" value="Unassembled WGS sequence"/>
</dbReference>
<evidence type="ECO:0000256" key="3">
    <source>
        <dbReference type="ARBA" id="ARBA00022475"/>
    </source>
</evidence>
<accession>A0ABY3CBJ4</accession>
<evidence type="ECO:0000256" key="9">
    <source>
        <dbReference type="ARBA" id="ARBA00025772"/>
    </source>
</evidence>
<keyword evidence="14" id="KW-1185">Reference proteome</keyword>
<proteinExistence type="inferred from homology"/>
<dbReference type="Pfam" id="PF12019">
    <property type="entry name" value="GspH"/>
    <property type="match status" value="1"/>
</dbReference>
<keyword evidence="3" id="KW-1003">Cell membrane</keyword>
<keyword evidence="6 11" id="KW-0812">Transmembrane</keyword>
<dbReference type="NCBIfam" id="TIGR02532">
    <property type="entry name" value="IV_pilin_GFxxxE"/>
    <property type="match status" value="1"/>
</dbReference>
<evidence type="ECO:0000256" key="4">
    <source>
        <dbReference type="ARBA" id="ARBA00022481"/>
    </source>
</evidence>
<feature type="domain" description="General secretion pathway GspH" evidence="12">
    <location>
        <begin position="47"/>
        <end position="163"/>
    </location>
</feature>
<name>A0ABY3CBJ4_9GAMM</name>
<comment type="caution">
    <text evidence="13">The sequence shown here is derived from an EMBL/GenBank/DDBJ whole genome shotgun (WGS) entry which is preliminary data.</text>
</comment>
<evidence type="ECO:0000256" key="6">
    <source>
        <dbReference type="ARBA" id="ARBA00022692"/>
    </source>
</evidence>
<dbReference type="InterPro" id="IPR045584">
    <property type="entry name" value="Pilin-like"/>
</dbReference>
<organism evidence="13 14">
    <name type="scientific">Candidatus Methylobacter oryzae</name>
    <dbReference type="NCBI Taxonomy" id="2497749"/>
    <lineage>
        <taxon>Bacteria</taxon>
        <taxon>Pseudomonadati</taxon>
        <taxon>Pseudomonadota</taxon>
        <taxon>Gammaproteobacteria</taxon>
        <taxon>Methylococcales</taxon>
        <taxon>Methylococcaceae</taxon>
        <taxon>Methylobacter</taxon>
    </lineage>
</organism>
<dbReference type="Gene3D" id="3.55.40.10">
    <property type="entry name" value="minor pseudopilin epsh domain"/>
    <property type="match status" value="1"/>
</dbReference>
<dbReference type="InterPro" id="IPR012902">
    <property type="entry name" value="N_methyl_site"/>
</dbReference>
<dbReference type="Pfam" id="PF07963">
    <property type="entry name" value="N_methyl"/>
    <property type="match status" value="1"/>
</dbReference>
<protein>
    <recommendedName>
        <fullName evidence="2">Type II secretion system protein H</fullName>
    </recommendedName>
    <alternativeName>
        <fullName evidence="10">General secretion pathway protein H</fullName>
    </alternativeName>
</protein>
<comment type="similarity">
    <text evidence="9">Belongs to the GSP H family.</text>
</comment>
<gene>
    <name evidence="13" type="ORF">EKO24_014385</name>
</gene>
<evidence type="ECO:0000256" key="1">
    <source>
        <dbReference type="ARBA" id="ARBA00004377"/>
    </source>
</evidence>
<dbReference type="SUPFAM" id="SSF54523">
    <property type="entry name" value="Pili subunits"/>
    <property type="match status" value="1"/>
</dbReference>
<dbReference type="InterPro" id="IPR022346">
    <property type="entry name" value="T2SS_GspH"/>
</dbReference>
<sequence length="176" mass="18691">MRNRLTKNFGFTLVELIVTISIAAILVGIAIPGFNSTIQSIQLTTYANELVASLNLARSEAVKRGVQVSVRRKGSSNNNWDSGWDIFTDLDGDGTLDTADTPLKTYPALTNGFTLRTGNAGYQTFAAYLPSGLSLDSTGDTFRLCTSSTNTSNSRAIAINALGRPKTSEGTASSCP</sequence>
<keyword evidence="5" id="KW-0997">Cell inner membrane</keyword>
<feature type="transmembrane region" description="Helical" evidence="11">
    <location>
        <begin position="12"/>
        <end position="34"/>
    </location>
</feature>
<evidence type="ECO:0000259" key="12">
    <source>
        <dbReference type="Pfam" id="PF12019"/>
    </source>
</evidence>
<comment type="subcellular location">
    <subcellularLocation>
        <location evidence="1">Cell inner membrane</location>
        <topology evidence="1">Single-pass membrane protein</topology>
    </subcellularLocation>
</comment>
<keyword evidence="8 11" id="KW-0472">Membrane</keyword>
<evidence type="ECO:0000256" key="8">
    <source>
        <dbReference type="ARBA" id="ARBA00023136"/>
    </source>
</evidence>
<evidence type="ECO:0000256" key="5">
    <source>
        <dbReference type="ARBA" id="ARBA00022519"/>
    </source>
</evidence>
<evidence type="ECO:0000256" key="11">
    <source>
        <dbReference type="SAM" id="Phobius"/>
    </source>
</evidence>
<dbReference type="EMBL" id="RYFG02000106">
    <property type="protein sequence ID" value="TRW92785.1"/>
    <property type="molecule type" value="Genomic_DNA"/>
</dbReference>
<evidence type="ECO:0000313" key="14">
    <source>
        <dbReference type="Proteomes" id="UP000733744"/>
    </source>
</evidence>